<evidence type="ECO:0000313" key="3">
    <source>
        <dbReference type="RefSeq" id="XP_070850876.1"/>
    </source>
</evidence>
<proteinExistence type="predicted"/>
<dbReference type="RefSeq" id="XP_070850876.1">
    <property type="nucleotide sequence ID" value="XM_070994775.1"/>
</dbReference>
<dbReference type="Pfam" id="PF05444">
    <property type="entry name" value="DUF753"/>
    <property type="match status" value="3"/>
</dbReference>
<reference evidence="3" key="1">
    <citation type="submission" date="2025-08" db="UniProtKB">
        <authorList>
            <consortium name="RefSeq"/>
        </authorList>
    </citation>
    <scope>IDENTIFICATION</scope>
</reference>
<gene>
    <name evidence="3" type="primary">LOC118876994</name>
</gene>
<organism evidence="2 3">
    <name type="scientific">Drosophila suzukii</name>
    <name type="common">Spotted-wing drosophila fruit fly</name>
    <dbReference type="NCBI Taxonomy" id="28584"/>
    <lineage>
        <taxon>Eukaryota</taxon>
        <taxon>Metazoa</taxon>
        <taxon>Ecdysozoa</taxon>
        <taxon>Arthropoda</taxon>
        <taxon>Hexapoda</taxon>
        <taxon>Insecta</taxon>
        <taxon>Pterygota</taxon>
        <taxon>Neoptera</taxon>
        <taxon>Endopterygota</taxon>
        <taxon>Diptera</taxon>
        <taxon>Brachycera</taxon>
        <taxon>Muscomorpha</taxon>
        <taxon>Ephydroidea</taxon>
        <taxon>Drosophilidae</taxon>
        <taxon>Drosophila</taxon>
        <taxon>Sophophora</taxon>
    </lineage>
</organism>
<feature type="domain" description="DUF753" evidence="1">
    <location>
        <begin position="345"/>
        <end position="415"/>
    </location>
</feature>
<dbReference type="PANTHER" id="PTHR21721:SF26">
    <property type="entry name" value="DUF753 DOMAIN-CONTAINING PROTEIN-RELATED"/>
    <property type="match status" value="1"/>
</dbReference>
<accession>A0ABM4TLM9</accession>
<feature type="domain" description="DUF753" evidence="1">
    <location>
        <begin position="40"/>
        <end position="116"/>
    </location>
</feature>
<sequence length="434" mass="46413">MRLWCSGCALDCEPSGRNCKFCKSSGCNTAKELSAAAYVDCLFCDGRMREEWCVGDISRTLSCHGSCFTGLYPRNQSDSNPVYDLARGCLDELEYDDREACAAGTLANCVSCSGANTADVPEDRLSCNVCQDAECETTVSQVCLGYRSGEQCYIQVGDRSVTAMGCATDLEDSYLLTNRRDVYLCSGNDCNTKDKLNTVGVSCNICNSTYDDGCVSTGGSSPAVYLNEDGVLERGCLMDTDDDLFDECLSSGSSNCTICSTNGCNNEIYPSDWLAIPIAIRAYSKDDPCVTSLTNGRTLRGCQSELSCDESQAGSCRICSGANCNGVDLQSGYVGEPGKWTDLPLSCYVCEDAASCASVTEATKCKGNNKQTCSTVFNSAGQVVARECTTETDEQACLNDANCLLCSPGDIRNCNAANISDSSSVGNRFIRFLR</sequence>
<name>A0ABM4TLM9_DROSZ</name>
<dbReference type="InterPro" id="IPR008472">
    <property type="entry name" value="DUF753"/>
</dbReference>
<dbReference type="Proteomes" id="UP001652628">
    <property type="component" value="Chromosome 2R"/>
</dbReference>
<evidence type="ECO:0000313" key="2">
    <source>
        <dbReference type="Proteomes" id="UP001652628"/>
    </source>
</evidence>
<protein>
    <submittedName>
        <fullName evidence="3">Major surface trophozoite antigen 11-like</fullName>
    </submittedName>
</protein>
<keyword evidence="2" id="KW-1185">Reference proteome</keyword>
<evidence type="ECO:0000259" key="1">
    <source>
        <dbReference type="Pfam" id="PF05444"/>
    </source>
</evidence>
<dbReference type="GeneID" id="118876994"/>
<dbReference type="PANTHER" id="PTHR21721">
    <property type="entry name" value="GH09876P-RELATED"/>
    <property type="match status" value="1"/>
</dbReference>
<feature type="domain" description="DUF753" evidence="1">
    <location>
        <begin position="126"/>
        <end position="191"/>
    </location>
</feature>